<dbReference type="GO" id="GO:0030942">
    <property type="term" value="F:endoplasmic reticulum signal peptide binding"/>
    <property type="evidence" value="ECO:0007669"/>
    <property type="project" value="UniProtKB-UniRule"/>
</dbReference>
<accession>A0A9P6KGQ3</accession>
<reference evidence="9" key="1">
    <citation type="journal article" date="2020" name="Fungal Divers.">
        <title>Resolving the Mortierellaceae phylogeny through synthesis of multi-gene phylogenetics and phylogenomics.</title>
        <authorList>
            <person name="Vandepol N."/>
            <person name="Liber J."/>
            <person name="Desiro A."/>
            <person name="Na H."/>
            <person name="Kennedy M."/>
            <person name="Barry K."/>
            <person name="Grigoriev I.V."/>
            <person name="Miller A.N."/>
            <person name="O'Donnell K."/>
            <person name="Stajich J.E."/>
            <person name="Bonito G."/>
        </authorList>
    </citation>
    <scope>NUCLEOTIDE SEQUENCE</scope>
    <source>
        <strain evidence="9">KOD1015</strain>
    </source>
</reference>
<dbReference type="EMBL" id="JAABOA010000533">
    <property type="protein sequence ID" value="KAF9583990.1"/>
    <property type="molecule type" value="Genomic_DNA"/>
</dbReference>
<protein>
    <recommendedName>
        <fullName evidence="7">Signal recognition particle subunit SRP14</fullName>
    </recommendedName>
    <alternativeName>
        <fullName evidence="7">Signal recognition particle 14 kDa protein</fullName>
    </alternativeName>
</protein>
<evidence type="ECO:0000256" key="5">
    <source>
        <dbReference type="ARBA" id="ARBA00023135"/>
    </source>
</evidence>
<evidence type="ECO:0000256" key="1">
    <source>
        <dbReference type="ARBA" id="ARBA00004496"/>
    </source>
</evidence>
<dbReference type="PANTHER" id="PTHR12013">
    <property type="entry name" value="SIGNAL RECOGNITION PARTICLE 14 KD PROTEIN"/>
    <property type="match status" value="1"/>
</dbReference>
<proteinExistence type="inferred from homology"/>
<organism evidence="9 10">
    <name type="scientific">Lunasporangiospora selenospora</name>
    <dbReference type="NCBI Taxonomy" id="979761"/>
    <lineage>
        <taxon>Eukaryota</taxon>
        <taxon>Fungi</taxon>
        <taxon>Fungi incertae sedis</taxon>
        <taxon>Mucoromycota</taxon>
        <taxon>Mortierellomycotina</taxon>
        <taxon>Mortierellomycetes</taxon>
        <taxon>Mortierellales</taxon>
        <taxon>Mortierellaceae</taxon>
        <taxon>Lunasporangiospora</taxon>
    </lineage>
</organism>
<evidence type="ECO:0000313" key="9">
    <source>
        <dbReference type="EMBL" id="KAF9583990.1"/>
    </source>
</evidence>
<evidence type="ECO:0000256" key="8">
    <source>
        <dbReference type="SAM" id="MobiDB-lite"/>
    </source>
</evidence>
<feature type="region of interest" description="Disordered" evidence="8">
    <location>
        <begin position="98"/>
        <end position="117"/>
    </location>
</feature>
<dbReference type="OrthoDB" id="19209at2759"/>
<keyword evidence="4 7" id="KW-0694">RNA-binding</keyword>
<dbReference type="Gene3D" id="3.30.720.10">
    <property type="entry name" value="Signal recognition particle alu RNA binding heterodimer, srp9/1"/>
    <property type="match status" value="1"/>
</dbReference>
<dbReference type="InterPro" id="IPR009018">
    <property type="entry name" value="Signal_recog_particle_SRP9/14"/>
</dbReference>
<dbReference type="GO" id="GO:0005786">
    <property type="term" value="C:signal recognition particle, endoplasmic reticulum targeting"/>
    <property type="evidence" value="ECO:0007669"/>
    <property type="project" value="UniProtKB-UniRule"/>
</dbReference>
<keyword evidence="5 7" id="KW-0733">Signal recognition particle</keyword>
<dbReference type="GO" id="GO:0008312">
    <property type="term" value="F:7S RNA binding"/>
    <property type="evidence" value="ECO:0007669"/>
    <property type="project" value="UniProtKB-UniRule"/>
</dbReference>
<comment type="caution">
    <text evidence="9">The sequence shown here is derived from an EMBL/GenBank/DDBJ whole genome shotgun (WGS) entry which is preliminary data.</text>
</comment>
<comment type="similarity">
    <text evidence="2 7">Belongs to the SRP14 family.</text>
</comment>
<evidence type="ECO:0000256" key="6">
    <source>
        <dbReference type="ARBA" id="ARBA00023274"/>
    </source>
</evidence>
<evidence type="ECO:0000256" key="2">
    <source>
        <dbReference type="ARBA" id="ARBA00010349"/>
    </source>
</evidence>
<dbReference type="AlphaFoldDB" id="A0A9P6KGQ3"/>
<sequence>FLTRMAKAFEEAKGSRTVYLTMKRFHYSTKKMRTEQEKAEEATGDIPMDVDDKDKEYATLVRLNSGTKTRVSTQVQPQDLDRFMVQYTNIIKINMDALKKKDRKKNAKPKKDNSIAH</sequence>
<comment type="subunit">
    <text evidence="7">Component of a fungal signal recognition particle (SRP) complex that consists of a 7SL RNA molecule (scR1) and at least six protein subunits: SRP72, SRP68, SRP54, SEC65, SRP21 and SRP14.</text>
</comment>
<evidence type="ECO:0000256" key="7">
    <source>
        <dbReference type="RuleBase" id="RU368100"/>
    </source>
</evidence>
<name>A0A9P6KGQ3_9FUNG</name>
<keyword evidence="3 7" id="KW-0963">Cytoplasm</keyword>
<dbReference type="Pfam" id="PF02290">
    <property type="entry name" value="SRP14"/>
    <property type="match status" value="1"/>
</dbReference>
<keyword evidence="10" id="KW-1185">Reference proteome</keyword>
<evidence type="ECO:0000256" key="4">
    <source>
        <dbReference type="ARBA" id="ARBA00022884"/>
    </source>
</evidence>
<dbReference type="SUPFAM" id="SSF54762">
    <property type="entry name" value="Signal recognition particle alu RNA binding heterodimer, SRP9/14"/>
    <property type="match status" value="1"/>
</dbReference>
<evidence type="ECO:0000313" key="10">
    <source>
        <dbReference type="Proteomes" id="UP000780801"/>
    </source>
</evidence>
<comment type="function">
    <text evidence="7">Component of the signal recognition particle (SRP) complex, a ribonucleoprotein complex that mediates the cotranslational targeting of secretory and membrane proteins to the endoplasmic reticulum (ER).</text>
</comment>
<feature type="non-terminal residue" evidence="9">
    <location>
        <position position="117"/>
    </location>
</feature>
<dbReference type="Proteomes" id="UP000780801">
    <property type="component" value="Unassembled WGS sequence"/>
</dbReference>
<keyword evidence="6 7" id="KW-0687">Ribonucleoprotein</keyword>
<evidence type="ECO:0000256" key="3">
    <source>
        <dbReference type="ARBA" id="ARBA00022490"/>
    </source>
</evidence>
<gene>
    <name evidence="9" type="primary">SRP14</name>
    <name evidence="9" type="ORF">BGW38_007943</name>
</gene>
<dbReference type="GO" id="GO:0006614">
    <property type="term" value="P:SRP-dependent cotranslational protein targeting to membrane"/>
    <property type="evidence" value="ECO:0007669"/>
    <property type="project" value="UniProtKB-UniRule"/>
</dbReference>
<dbReference type="InterPro" id="IPR003210">
    <property type="entry name" value="Signal_recog_particle_SRP14"/>
</dbReference>
<comment type="subcellular location">
    <subcellularLocation>
        <location evidence="1 7">Cytoplasm</location>
    </subcellularLocation>
</comment>